<dbReference type="KEGG" id="mch:Mchl_0050"/>
<dbReference type="InterPro" id="IPR054189">
    <property type="entry name" value="DUF6894"/>
</dbReference>
<dbReference type="AlphaFoldDB" id="B7L1B8"/>
<evidence type="ECO:0000313" key="3">
    <source>
        <dbReference type="Proteomes" id="UP000002385"/>
    </source>
</evidence>
<accession>B7L1B8</accession>
<sequence length="90" mass="10482">MQRFYFNLRTPQGRQVDRMGRHLRSAEEAFLEAYRAAPLLAMEVVSQGGDLNHYTFEVMNEAGQLVWDLSFHEALERIFRLRRPDSPALG</sequence>
<dbReference type="HOGENOM" id="CLU_2437400_0_0_5"/>
<dbReference type="EMBL" id="CP001298">
    <property type="protein sequence ID" value="ACK81012.1"/>
    <property type="molecule type" value="Genomic_DNA"/>
</dbReference>
<dbReference type="Pfam" id="PF21834">
    <property type="entry name" value="DUF6894"/>
    <property type="match status" value="1"/>
</dbReference>
<dbReference type="Proteomes" id="UP000002385">
    <property type="component" value="Chromosome"/>
</dbReference>
<organism evidence="2 3">
    <name type="scientific">Methylorubrum extorquens (strain CM4 / NCIMB 13688)</name>
    <name type="common">Methylobacterium extorquens</name>
    <dbReference type="NCBI Taxonomy" id="440085"/>
    <lineage>
        <taxon>Bacteria</taxon>
        <taxon>Pseudomonadati</taxon>
        <taxon>Pseudomonadota</taxon>
        <taxon>Alphaproteobacteria</taxon>
        <taxon>Hyphomicrobiales</taxon>
        <taxon>Methylobacteriaceae</taxon>
        <taxon>Methylorubrum</taxon>
    </lineage>
</organism>
<reference evidence="3" key="1">
    <citation type="submission" date="2008-12" db="EMBL/GenBank/DDBJ databases">
        <title>Complete sequence of chromosome of Methylobacterium chloromethanicum CM4.</title>
        <authorList>
            <consortium name="US DOE Joint Genome Institute"/>
            <person name="Lucas S."/>
            <person name="Copeland A."/>
            <person name="Lapidus A."/>
            <person name="Glavina del Rio T."/>
            <person name="Dalin E."/>
            <person name="Tice H."/>
            <person name="Bruce D."/>
            <person name="Goodwin L."/>
            <person name="Pitluck S."/>
            <person name="Chertkov O."/>
            <person name="Brettin T."/>
            <person name="Detter J.C."/>
            <person name="Han C."/>
            <person name="Larimer F."/>
            <person name="Land M."/>
            <person name="Hauser L."/>
            <person name="Kyrpides N."/>
            <person name="Mikhailova N."/>
            <person name="Marx C."/>
            <person name="Richardson P."/>
        </authorList>
    </citation>
    <scope>NUCLEOTIDE SEQUENCE [LARGE SCALE GENOMIC DNA]</scope>
    <source>
        <strain evidence="3">CM4 / NCIMB 13688</strain>
    </source>
</reference>
<reference evidence="2 3" key="2">
    <citation type="journal article" date="2012" name="J. Bacteriol.">
        <title>Complete genome sequences of six strains of the genus Methylobacterium.</title>
        <authorList>
            <person name="Marx C.J."/>
            <person name="Bringel F."/>
            <person name="Chistoserdova L."/>
            <person name="Moulin L."/>
            <person name="Farhan Ul Haque M."/>
            <person name="Fleischman D.E."/>
            <person name="Gruffaz C."/>
            <person name="Jourand P."/>
            <person name="Knief C."/>
            <person name="Lee M.C."/>
            <person name="Muller E.E."/>
            <person name="Nadalig T."/>
            <person name="Peyraud R."/>
            <person name="Roselli S."/>
            <person name="Russ L."/>
            <person name="Goodwin L.A."/>
            <person name="Ivanova N."/>
            <person name="Kyrpides N."/>
            <person name="Lajus A."/>
            <person name="Land M.L."/>
            <person name="Medigue C."/>
            <person name="Mikhailova N."/>
            <person name="Nolan M."/>
            <person name="Woyke T."/>
            <person name="Stolyar S."/>
            <person name="Vorholt J.A."/>
            <person name="Vuilleumier S."/>
        </authorList>
    </citation>
    <scope>NUCLEOTIDE SEQUENCE [LARGE SCALE GENOMIC DNA]</scope>
    <source>
        <strain evidence="3">CM4 / NCIMB 13688</strain>
    </source>
</reference>
<evidence type="ECO:0000259" key="1">
    <source>
        <dbReference type="Pfam" id="PF21834"/>
    </source>
</evidence>
<dbReference type="RefSeq" id="WP_012605226.1">
    <property type="nucleotide sequence ID" value="NC_011757.1"/>
</dbReference>
<evidence type="ECO:0000313" key="2">
    <source>
        <dbReference type="EMBL" id="ACK81012.1"/>
    </source>
</evidence>
<proteinExistence type="predicted"/>
<gene>
    <name evidence="2" type="ordered locus">Mchl_0050</name>
</gene>
<protein>
    <recommendedName>
        <fullName evidence="1">DUF6894 domain-containing protein</fullName>
    </recommendedName>
</protein>
<name>B7L1B8_METC4</name>
<feature type="domain" description="DUF6894" evidence="1">
    <location>
        <begin position="3"/>
        <end position="71"/>
    </location>
</feature>